<dbReference type="Proteomes" id="UP000199394">
    <property type="component" value="Unassembled WGS sequence"/>
</dbReference>
<evidence type="ECO:0000256" key="3">
    <source>
        <dbReference type="ARBA" id="ARBA00022722"/>
    </source>
</evidence>
<dbReference type="InterPro" id="IPR005227">
    <property type="entry name" value="YqgF"/>
</dbReference>
<name>A0A1H4BU43_9FIRM</name>
<evidence type="ECO:0000256" key="4">
    <source>
        <dbReference type="ARBA" id="ARBA00022801"/>
    </source>
</evidence>
<evidence type="ECO:0000256" key="1">
    <source>
        <dbReference type="ARBA" id="ARBA00022490"/>
    </source>
</evidence>
<dbReference type="InterPro" id="IPR012337">
    <property type="entry name" value="RNaseH-like_sf"/>
</dbReference>
<dbReference type="SUPFAM" id="SSF53098">
    <property type="entry name" value="Ribonuclease H-like"/>
    <property type="match status" value="1"/>
</dbReference>
<dbReference type="PANTHER" id="PTHR33317:SF4">
    <property type="entry name" value="POLYNUCLEOTIDYL TRANSFERASE, RIBONUCLEASE H-LIKE SUPERFAMILY PROTEIN"/>
    <property type="match status" value="1"/>
</dbReference>
<keyword evidence="2 5" id="KW-0690">Ribosome biogenesis</keyword>
<dbReference type="RefSeq" id="WP_090307545.1">
    <property type="nucleotide sequence ID" value="NZ_FNRK01000012.1"/>
</dbReference>
<keyword evidence="4 5" id="KW-0378">Hydrolase</keyword>
<accession>A0A1H4BU43</accession>
<reference evidence="7 8" key="1">
    <citation type="submission" date="2016-10" db="EMBL/GenBank/DDBJ databases">
        <authorList>
            <person name="de Groot N.N."/>
        </authorList>
    </citation>
    <scope>NUCLEOTIDE SEQUENCE [LARGE SCALE GENOMIC DNA]</scope>
    <source>
        <strain evidence="7 8">SR12</strain>
    </source>
</reference>
<proteinExistence type="inferred from homology"/>
<evidence type="ECO:0000259" key="6">
    <source>
        <dbReference type="SMART" id="SM00732"/>
    </source>
</evidence>
<dbReference type="EMBL" id="FNRK01000012">
    <property type="protein sequence ID" value="SEA51604.1"/>
    <property type="molecule type" value="Genomic_DNA"/>
</dbReference>
<dbReference type="CDD" id="cd16964">
    <property type="entry name" value="YqgF"/>
    <property type="match status" value="1"/>
</dbReference>
<dbReference type="Gene3D" id="3.30.420.140">
    <property type="entry name" value="YqgF/RNase H-like domain"/>
    <property type="match status" value="1"/>
</dbReference>
<dbReference type="InterPro" id="IPR006641">
    <property type="entry name" value="YqgF/RNaseH-like_dom"/>
</dbReference>
<dbReference type="SMART" id="SM00732">
    <property type="entry name" value="YqgFc"/>
    <property type="match status" value="1"/>
</dbReference>
<dbReference type="GO" id="GO:0004518">
    <property type="term" value="F:nuclease activity"/>
    <property type="evidence" value="ECO:0007669"/>
    <property type="project" value="UniProtKB-KW"/>
</dbReference>
<comment type="similarity">
    <text evidence="5">Belongs to the YqgF HJR family.</text>
</comment>
<evidence type="ECO:0000256" key="5">
    <source>
        <dbReference type="HAMAP-Rule" id="MF_00651"/>
    </source>
</evidence>
<dbReference type="EC" id="3.1.-.-" evidence="5"/>
<keyword evidence="3 5" id="KW-0540">Nuclease</keyword>
<comment type="subcellular location">
    <subcellularLocation>
        <location evidence="5">Cytoplasm</location>
    </subcellularLocation>
</comment>
<keyword evidence="1 5" id="KW-0963">Cytoplasm</keyword>
<dbReference type="InterPro" id="IPR037027">
    <property type="entry name" value="YqgF/RNaseH-like_dom_sf"/>
</dbReference>
<protein>
    <recommendedName>
        <fullName evidence="5">Putative pre-16S rRNA nuclease</fullName>
        <ecNumber evidence="5">3.1.-.-</ecNumber>
    </recommendedName>
</protein>
<evidence type="ECO:0000313" key="8">
    <source>
        <dbReference type="Proteomes" id="UP000199394"/>
    </source>
</evidence>
<organism evidence="7 8">
    <name type="scientific">Eubacterium aggregans</name>
    <dbReference type="NCBI Taxonomy" id="81409"/>
    <lineage>
        <taxon>Bacteria</taxon>
        <taxon>Bacillati</taxon>
        <taxon>Bacillota</taxon>
        <taxon>Clostridia</taxon>
        <taxon>Eubacteriales</taxon>
        <taxon>Eubacteriaceae</taxon>
        <taxon>Eubacterium</taxon>
    </lineage>
</organism>
<dbReference type="HAMAP" id="MF_00651">
    <property type="entry name" value="Nuclease_YqgF"/>
    <property type="match status" value="1"/>
</dbReference>
<gene>
    <name evidence="7" type="ORF">SAMN04515656_11283</name>
</gene>
<dbReference type="OrthoDB" id="9796140at2"/>
<dbReference type="GO" id="GO:0000967">
    <property type="term" value="P:rRNA 5'-end processing"/>
    <property type="evidence" value="ECO:0007669"/>
    <property type="project" value="UniProtKB-UniRule"/>
</dbReference>
<evidence type="ECO:0000256" key="2">
    <source>
        <dbReference type="ARBA" id="ARBA00022517"/>
    </source>
</evidence>
<dbReference type="PANTHER" id="PTHR33317">
    <property type="entry name" value="POLYNUCLEOTIDYL TRANSFERASE, RIBONUCLEASE H-LIKE SUPERFAMILY PROTEIN"/>
    <property type="match status" value="1"/>
</dbReference>
<dbReference type="GO" id="GO:0016788">
    <property type="term" value="F:hydrolase activity, acting on ester bonds"/>
    <property type="evidence" value="ECO:0007669"/>
    <property type="project" value="UniProtKB-UniRule"/>
</dbReference>
<sequence length="151" mass="17474">MSKMMGLDVGDKYIGIAVSDTLGITAQGYRTYKRETREDDLKFFTDVVTQFNIVGIVAGLPKDMEGNETAQARKTRNYCQFLAKRLKLDVVYIDERLTSRASERVLIEGGVRRENRKKHIDTLSAQLILQIYLDQQSKKMKQQYNFKEKLK</sequence>
<keyword evidence="8" id="KW-1185">Reference proteome</keyword>
<dbReference type="AlphaFoldDB" id="A0A1H4BU43"/>
<evidence type="ECO:0000313" key="7">
    <source>
        <dbReference type="EMBL" id="SEA51604.1"/>
    </source>
</evidence>
<dbReference type="GO" id="GO:0005829">
    <property type="term" value="C:cytosol"/>
    <property type="evidence" value="ECO:0007669"/>
    <property type="project" value="TreeGrafter"/>
</dbReference>
<dbReference type="STRING" id="81409.SAMN04515656_11283"/>
<feature type="domain" description="YqgF/RNase H-like" evidence="6">
    <location>
        <begin position="2"/>
        <end position="102"/>
    </location>
</feature>
<dbReference type="NCBIfam" id="TIGR00250">
    <property type="entry name" value="RNAse_H_YqgF"/>
    <property type="match status" value="1"/>
</dbReference>
<comment type="function">
    <text evidence="5">Could be a nuclease involved in processing of the 5'-end of pre-16S rRNA.</text>
</comment>
<dbReference type="Pfam" id="PF03652">
    <property type="entry name" value="RuvX"/>
    <property type="match status" value="1"/>
</dbReference>